<protein>
    <submittedName>
        <fullName evidence="10">Uncharacterized protein LOC114828004</fullName>
    </submittedName>
</protein>
<proteinExistence type="predicted"/>
<dbReference type="KEGG" id="goe:114828004"/>
<evidence type="ECO:0000256" key="1">
    <source>
        <dbReference type="ARBA" id="ARBA00004651"/>
    </source>
</evidence>
<feature type="transmembrane region" description="Helical" evidence="8">
    <location>
        <begin position="344"/>
        <end position="362"/>
    </location>
</feature>
<organism evidence="9 10">
    <name type="scientific">Galendromus occidentalis</name>
    <name type="common">western predatory mite</name>
    <dbReference type="NCBI Taxonomy" id="34638"/>
    <lineage>
        <taxon>Eukaryota</taxon>
        <taxon>Metazoa</taxon>
        <taxon>Ecdysozoa</taxon>
        <taxon>Arthropoda</taxon>
        <taxon>Chelicerata</taxon>
        <taxon>Arachnida</taxon>
        <taxon>Acari</taxon>
        <taxon>Parasitiformes</taxon>
        <taxon>Mesostigmata</taxon>
        <taxon>Gamasina</taxon>
        <taxon>Phytoseioidea</taxon>
        <taxon>Phytoseiidae</taxon>
        <taxon>Typhlodrominae</taxon>
        <taxon>Galendromus</taxon>
    </lineage>
</organism>
<keyword evidence="9" id="KW-1185">Reference proteome</keyword>
<keyword evidence="2" id="KW-1003">Cell membrane</keyword>
<keyword evidence="6" id="KW-0675">Receptor</keyword>
<evidence type="ECO:0000256" key="8">
    <source>
        <dbReference type="SAM" id="Phobius"/>
    </source>
</evidence>
<evidence type="ECO:0000256" key="5">
    <source>
        <dbReference type="ARBA" id="ARBA00023136"/>
    </source>
</evidence>
<keyword evidence="4 8" id="KW-1133">Transmembrane helix</keyword>
<dbReference type="RefSeq" id="XP_028966363.1">
    <property type="nucleotide sequence ID" value="XM_029110530.1"/>
</dbReference>
<accession>A0AAJ7WHN7</accession>
<evidence type="ECO:0000256" key="6">
    <source>
        <dbReference type="ARBA" id="ARBA00023170"/>
    </source>
</evidence>
<keyword evidence="7" id="KW-0325">Glycoprotein</keyword>
<dbReference type="Proteomes" id="UP000694867">
    <property type="component" value="Unplaced"/>
</dbReference>
<sequence>MSFAEVSLEEMEKPKTDFNPFPLYGVLRNEMTSRNLTFIINCVRRDYFRYEFAIQMVLKTIRIPYRIVHMDNVDFKHFIAEFILHRLTTSGEQWFDIFMLCWDDGRNSSPDSGRQRPIDQLVEIFREKNHEMGNVRWLFFTWEAIMKSIQRMCGVIYVDLKQRPAKIFSESIDEIRKCGGRMVFLDYKGGQEHLLRNPTIVNASIFEHEIEFQRLGYLTVLCEFSSPARKYFCGEQPQREIFDALSRKVNISLRKSDARHFGRCIDDDSDNIFLRGKCSGLLSDMQKRLFDLCAVNIYPTQNISMALDLVSSYYRFDQLTFFAPPAQRIIGSFRSILLPFQDNVWLSIALTMIVTSIFLSFMTKRAFDAFGLLNHLFYVSMIATGRVPTIPDRFYQVTYIAVLLAAALLANTLLSHFYAAVLTSFRQHPPTTPVIDTLTSLEKILKNEPSAVNVAVLNDTKYNAILNPREPTDLMKLIRNHTTFCETKSECVELVLERKHVLLATDYNLKTEIGTNPHTQAISRARDNIFAGRYSLPVQKGSPISKQVMKLNGKLFEGGIFQRINEKENYEIKPRFEKEKPLPPNSKLTLKDLKGLMILYAGTSLMSLISFVCEKIVHGALRDCRARDRRIASLSSPWKPPEKSPCDDYGKVPNGIQYHSTAGYSSTSVRKEETVCRKHKARSRRILLLCDKDGNPLDPI</sequence>
<dbReference type="AlphaFoldDB" id="A0AAJ7WHN7"/>
<comment type="subcellular location">
    <subcellularLocation>
        <location evidence="1">Cell membrane</location>
        <topology evidence="1">Multi-pass membrane protein</topology>
    </subcellularLocation>
</comment>
<evidence type="ECO:0000256" key="7">
    <source>
        <dbReference type="ARBA" id="ARBA00023180"/>
    </source>
</evidence>
<reference evidence="10" key="1">
    <citation type="submission" date="2025-08" db="UniProtKB">
        <authorList>
            <consortium name="RefSeq"/>
        </authorList>
    </citation>
    <scope>IDENTIFICATION</scope>
</reference>
<evidence type="ECO:0000256" key="4">
    <source>
        <dbReference type="ARBA" id="ARBA00022989"/>
    </source>
</evidence>
<dbReference type="PANTHER" id="PTHR42643">
    <property type="entry name" value="IONOTROPIC RECEPTOR 20A-RELATED"/>
    <property type="match status" value="1"/>
</dbReference>
<keyword evidence="5 8" id="KW-0472">Membrane</keyword>
<evidence type="ECO:0000313" key="9">
    <source>
        <dbReference type="Proteomes" id="UP000694867"/>
    </source>
</evidence>
<dbReference type="SUPFAM" id="SSF53850">
    <property type="entry name" value="Periplasmic binding protein-like II"/>
    <property type="match status" value="1"/>
</dbReference>
<keyword evidence="3 8" id="KW-0812">Transmembrane</keyword>
<feature type="transmembrane region" description="Helical" evidence="8">
    <location>
        <begin position="369"/>
        <end position="387"/>
    </location>
</feature>
<dbReference type="GO" id="GO:0005886">
    <property type="term" value="C:plasma membrane"/>
    <property type="evidence" value="ECO:0007669"/>
    <property type="project" value="UniProtKB-SubCell"/>
</dbReference>
<dbReference type="PANTHER" id="PTHR42643:SF38">
    <property type="entry name" value="IONOTROPIC RECEPTOR 100A"/>
    <property type="match status" value="1"/>
</dbReference>
<evidence type="ECO:0000256" key="2">
    <source>
        <dbReference type="ARBA" id="ARBA00022475"/>
    </source>
</evidence>
<dbReference type="InterPro" id="IPR052192">
    <property type="entry name" value="Insect_Ionotropic_Sensory_Rcpt"/>
</dbReference>
<evidence type="ECO:0000313" key="10">
    <source>
        <dbReference type="RefSeq" id="XP_028966363.1"/>
    </source>
</evidence>
<evidence type="ECO:0000256" key="3">
    <source>
        <dbReference type="ARBA" id="ARBA00022692"/>
    </source>
</evidence>
<dbReference type="GeneID" id="114828004"/>
<gene>
    <name evidence="10" type="primary">LOC114828004</name>
</gene>
<name>A0AAJ7WHN7_9ACAR</name>
<feature type="transmembrane region" description="Helical" evidence="8">
    <location>
        <begin position="399"/>
        <end position="421"/>
    </location>
</feature>